<dbReference type="InterPro" id="IPR003903">
    <property type="entry name" value="UIM_dom"/>
</dbReference>
<dbReference type="GO" id="GO:0006508">
    <property type="term" value="P:proteolysis"/>
    <property type="evidence" value="ECO:0007669"/>
    <property type="project" value="UniProtKB-KW"/>
</dbReference>
<keyword evidence="5" id="KW-0833">Ubl conjugation pathway</keyword>
<dbReference type="GO" id="GO:0016579">
    <property type="term" value="P:protein deubiquitination"/>
    <property type="evidence" value="ECO:0007669"/>
    <property type="project" value="InterPro"/>
</dbReference>
<proteinExistence type="predicted"/>
<sequence length="234" mass="26659">MDSIYFEKQEGQLCAQHAINMLLQDHIFTAVDLGMIAQTLDTKEKEQLLDSSNYVSQHMDDTGYFSLQVIEMALKNVSNLRLINFESPEGAHIKANPTLANAFVLHLDQHWFAIRKFDTYLSLFLSQMVLENYHIFIVEGILPHCEADDVVQFCSFPISNTDNVPFHADSNSDIDSDNELQKAIAASEQQFQMDLQKREDEELKKALEESRLAVNNTAFKNNFDSSNDKKEGTS</sequence>
<dbReference type="WormBase" id="SRAE_1000116900">
    <property type="protein sequence ID" value="SRP06969"/>
    <property type="gene ID" value="WBGene00257772"/>
</dbReference>
<keyword evidence="8" id="KW-0805">Transcription regulation</keyword>
<evidence type="ECO:0000313" key="14">
    <source>
        <dbReference type="Proteomes" id="UP000035682"/>
    </source>
</evidence>
<dbReference type="SMART" id="SM00726">
    <property type="entry name" value="UIM"/>
    <property type="match status" value="2"/>
</dbReference>
<reference evidence="15" key="2">
    <citation type="submission" date="2020-12" db="UniProtKB">
        <authorList>
            <consortium name="WormBaseParasite"/>
        </authorList>
    </citation>
    <scope>IDENTIFICATION</scope>
</reference>
<dbReference type="OrthoDB" id="10063692at2759"/>
<dbReference type="PROSITE" id="PS50957">
    <property type="entry name" value="JOSEPHIN"/>
    <property type="match status" value="1"/>
</dbReference>
<evidence type="ECO:0000313" key="15">
    <source>
        <dbReference type="WBParaSite" id="SRAE_1000116900.1"/>
    </source>
</evidence>
<evidence type="ECO:0000256" key="1">
    <source>
        <dbReference type="ARBA" id="ARBA00000707"/>
    </source>
</evidence>
<dbReference type="EC" id="3.4.19.12" evidence="3"/>
<dbReference type="Proteomes" id="UP000035682">
    <property type="component" value="Unplaced"/>
</dbReference>
<keyword evidence="14" id="KW-1185">Reference proteome</keyword>
<keyword evidence="7" id="KW-0788">Thiol protease</keyword>
<evidence type="ECO:0000256" key="5">
    <source>
        <dbReference type="ARBA" id="ARBA00022786"/>
    </source>
</evidence>
<dbReference type="GO" id="GO:0045202">
    <property type="term" value="C:synapse"/>
    <property type="evidence" value="ECO:0007669"/>
    <property type="project" value="GOC"/>
</dbReference>
<keyword evidence="10" id="KW-0539">Nucleus</keyword>
<name>A0A090L459_STRRB</name>
<comment type="subcellular location">
    <subcellularLocation>
        <location evidence="2">Nucleus</location>
    </subcellularLocation>
</comment>
<evidence type="ECO:0000313" key="13">
    <source>
        <dbReference type="EMBL" id="CEF62902.1"/>
    </source>
</evidence>
<dbReference type="OMA" id="HIFIVEG"/>
<gene>
    <name evidence="13 15 16" type="ORF">SRAE_1000116900</name>
</gene>
<accession>A0A090L459</accession>
<dbReference type="CTD" id="36375267"/>
<evidence type="ECO:0000256" key="9">
    <source>
        <dbReference type="ARBA" id="ARBA00023163"/>
    </source>
</evidence>
<evidence type="ECO:0000256" key="8">
    <source>
        <dbReference type="ARBA" id="ARBA00023015"/>
    </source>
</evidence>
<dbReference type="STRING" id="34506.A0A090L459"/>
<dbReference type="GO" id="GO:0007268">
    <property type="term" value="P:chemical synaptic transmission"/>
    <property type="evidence" value="ECO:0007669"/>
    <property type="project" value="EnsemblMetazoa"/>
</dbReference>
<reference evidence="13 14" key="1">
    <citation type="submission" date="2014-09" db="EMBL/GenBank/DDBJ databases">
        <authorList>
            <person name="Martin A.A."/>
        </authorList>
    </citation>
    <scope>NUCLEOTIDE SEQUENCE</scope>
    <source>
        <strain evidence="14">ED321</strain>
        <strain evidence="13">ED321 Heterogonic</strain>
    </source>
</reference>
<dbReference type="InterPro" id="IPR006155">
    <property type="entry name" value="Josephin"/>
</dbReference>
<evidence type="ECO:0000256" key="3">
    <source>
        <dbReference type="ARBA" id="ARBA00012759"/>
    </source>
</evidence>
<keyword evidence="9" id="KW-0804">Transcription</keyword>
<dbReference type="WBParaSite" id="SRAE_1000116900.1">
    <property type="protein sequence ID" value="SRAE_1000116900.1"/>
    <property type="gene ID" value="WBGene00257772"/>
</dbReference>
<dbReference type="Pfam" id="PF02099">
    <property type="entry name" value="Josephin"/>
    <property type="match status" value="1"/>
</dbReference>
<evidence type="ECO:0000256" key="4">
    <source>
        <dbReference type="ARBA" id="ARBA00022670"/>
    </source>
</evidence>
<evidence type="ECO:0000256" key="10">
    <source>
        <dbReference type="ARBA" id="ARBA00023242"/>
    </source>
</evidence>
<evidence type="ECO:0000313" key="16">
    <source>
        <dbReference type="WormBase" id="SRAE_1000116900"/>
    </source>
</evidence>
<dbReference type="GeneID" id="36375267"/>
<dbReference type="GO" id="GO:0004843">
    <property type="term" value="F:cysteine-type deubiquitinase activity"/>
    <property type="evidence" value="ECO:0007669"/>
    <property type="project" value="UniProtKB-EC"/>
</dbReference>
<organism evidence="13">
    <name type="scientific">Strongyloides ratti</name>
    <name type="common">Parasitic roundworm</name>
    <dbReference type="NCBI Taxonomy" id="34506"/>
    <lineage>
        <taxon>Eukaryota</taxon>
        <taxon>Metazoa</taxon>
        <taxon>Ecdysozoa</taxon>
        <taxon>Nematoda</taxon>
        <taxon>Chromadorea</taxon>
        <taxon>Rhabditida</taxon>
        <taxon>Tylenchina</taxon>
        <taxon>Panagrolaimomorpha</taxon>
        <taxon>Strongyloidoidea</taxon>
        <taxon>Strongyloididae</taxon>
        <taxon>Strongyloides</taxon>
    </lineage>
</organism>
<dbReference type="GO" id="GO:0005737">
    <property type="term" value="C:cytoplasm"/>
    <property type="evidence" value="ECO:0007669"/>
    <property type="project" value="EnsemblMetazoa"/>
</dbReference>
<dbReference type="Gene3D" id="3.90.70.40">
    <property type="match status" value="2"/>
</dbReference>
<keyword evidence="4" id="KW-0645">Protease</keyword>
<dbReference type="PANTHER" id="PTHR14159">
    <property type="entry name" value="ATAXIN-3-RELATED"/>
    <property type="match status" value="1"/>
</dbReference>
<comment type="caution">
    <text evidence="11">Lacks conserved residue(s) required for the propagation of feature annotation.</text>
</comment>
<dbReference type="MEROPS" id="C86.003"/>
<dbReference type="EMBL" id="LN609528">
    <property type="protein sequence ID" value="CEF62902.1"/>
    <property type="molecule type" value="Genomic_DNA"/>
</dbReference>
<evidence type="ECO:0000256" key="11">
    <source>
        <dbReference type="PROSITE-ProRule" id="PRU00331"/>
    </source>
</evidence>
<dbReference type="RefSeq" id="XP_024502104.1">
    <property type="nucleotide sequence ID" value="XM_024648091.1"/>
</dbReference>
<feature type="domain" description="Josephin" evidence="12">
    <location>
        <begin position="1"/>
        <end position="174"/>
    </location>
</feature>
<keyword evidence="6" id="KW-0378">Hydrolase</keyword>
<dbReference type="InterPro" id="IPR033865">
    <property type="entry name" value="Ataxin-3"/>
</dbReference>
<dbReference type="SMART" id="SM01246">
    <property type="entry name" value="Josephin"/>
    <property type="match status" value="1"/>
</dbReference>
<evidence type="ECO:0000256" key="7">
    <source>
        <dbReference type="ARBA" id="ARBA00022807"/>
    </source>
</evidence>
<evidence type="ECO:0000256" key="6">
    <source>
        <dbReference type="ARBA" id="ARBA00022801"/>
    </source>
</evidence>
<dbReference type="AlphaFoldDB" id="A0A090L459"/>
<comment type="catalytic activity">
    <reaction evidence="1">
        <text>Thiol-dependent hydrolysis of ester, thioester, amide, peptide and isopeptide bonds formed by the C-terminal Gly of ubiquitin (a 76-residue protein attached to proteins as an intracellular targeting signal).</text>
        <dbReference type="EC" id="3.4.19.12"/>
    </reaction>
</comment>
<protein>
    <recommendedName>
        <fullName evidence="3">ubiquitinyl hydrolase 1</fullName>
        <ecNumber evidence="3">3.4.19.12</ecNumber>
    </recommendedName>
</protein>
<evidence type="ECO:0000259" key="12">
    <source>
        <dbReference type="PROSITE" id="PS50957"/>
    </source>
</evidence>
<dbReference type="PANTHER" id="PTHR14159:SF0">
    <property type="entry name" value="ATAXIN-3-RELATED"/>
    <property type="match status" value="1"/>
</dbReference>
<evidence type="ECO:0000256" key="2">
    <source>
        <dbReference type="ARBA" id="ARBA00004123"/>
    </source>
</evidence>
<dbReference type="GO" id="GO:0005634">
    <property type="term" value="C:nucleus"/>
    <property type="evidence" value="ECO:0007669"/>
    <property type="project" value="UniProtKB-SubCell"/>
</dbReference>